<gene>
    <name evidence="3" type="ORF">D8771_21545</name>
</gene>
<feature type="compositionally biased region" description="Basic and acidic residues" evidence="1">
    <location>
        <begin position="224"/>
        <end position="237"/>
    </location>
</feature>
<dbReference type="CDD" id="cd00161">
    <property type="entry name" value="beta-trefoil_Ricin-like"/>
    <property type="match status" value="1"/>
</dbReference>
<feature type="compositionally biased region" description="Low complexity" evidence="1">
    <location>
        <begin position="49"/>
        <end position="64"/>
    </location>
</feature>
<dbReference type="SMART" id="SM00458">
    <property type="entry name" value="RICIN"/>
    <property type="match status" value="1"/>
</dbReference>
<dbReference type="Pfam" id="PF00652">
    <property type="entry name" value="Ricin_B_lectin"/>
    <property type="match status" value="1"/>
</dbReference>
<feature type="transmembrane region" description="Helical" evidence="2">
    <location>
        <begin position="188"/>
        <end position="208"/>
    </location>
</feature>
<feature type="region of interest" description="Disordered" evidence="1">
    <location>
        <begin position="1"/>
        <end position="189"/>
    </location>
</feature>
<evidence type="ECO:0000256" key="1">
    <source>
        <dbReference type="SAM" id="MobiDB-lite"/>
    </source>
</evidence>
<accession>A0A6C1C6I0</accession>
<evidence type="ECO:0000313" key="4">
    <source>
        <dbReference type="Proteomes" id="UP000298111"/>
    </source>
</evidence>
<feature type="compositionally biased region" description="Basic and acidic residues" evidence="1">
    <location>
        <begin position="247"/>
        <end position="264"/>
    </location>
</feature>
<dbReference type="Proteomes" id="UP000298111">
    <property type="component" value="Unassembled WGS sequence"/>
</dbReference>
<dbReference type="EMBL" id="RCIY01000069">
    <property type="protein sequence ID" value="TGG80399.1"/>
    <property type="molecule type" value="Genomic_DNA"/>
</dbReference>
<evidence type="ECO:0000256" key="2">
    <source>
        <dbReference type="SAM" id="Phobius"/>
    </source>
</evidence>
<sequence length="469" mass="49952">MRGTNARPEPTSLRPRSSADADSGRTQKPDVSGHADERDGGEPTVVMTSSSSVAEASSSESASAGTAPARPAGEPAEKSAEKPAAEKSAEKPAEKSAEEPAEKSAEKPVGRPAGRAAGRPAGGVTGESVKADGEPARTSASTRKKVEENSDAAVGSLIATGSGSPPGASRGDTGTGGDEPPSGRPTKALLAAAGIGGALLIAVPLLIIGAHREDETKPAAVAEQKSDRVLPPDDGRSRPGVYAPKSPEAEKKKAKEESPKKEEKAEEETAPPPPPPSDSAKEADEVKKEDDDKKKPRKKRKELAVFRAASANYANKKHVLLRNLESNLCADIPNFGKGKPDGPVNQFHCRDTDKDNQIWDFEVKYKGDGPRSTDLFQIRNRKDGLCMDLPNFGGQPRGTRVSEYHCDGTKQDNQLWWLEPRGKSTFWIHNYASNHQCLAVVHGPNVKPVDARLNIQPCQNGDGFRWKLR</sequence>
<feature type="compositionally biased region" description="Basic and acidic residues" evidence="1">
    <location>
        <begin position="17"/>
        <end position="41"/>
    </location>
</feature>
<feature type="region of interest" description="Disordered" evidence="1">
    <location>
        <begin position="215"/>
        <end position="302"/>
    </location>
</feature>
<dbReference type="Gene3D" id="2.80.10.50">
    <property type="match status" value="1"/>
</dbReference>
<reference evidence="3 4" key="1">
    <citation type="submission" date="2018-10" db="EMBL/GenBank/DDBJ databases">
        <title>Isolation of pseudouridimycin from Streptomyces albus DSM 40763.</title>
        <authorList>
            <person name="Rosenqvist P."/>
            <person name="Metsae-Ketelae M."/>
            <person name="Virta P."/>
        </authorList>
    </citation>
    <scope>NUCLEOTIDE SEQUENCE [LARGE SCALE GENOMIC DNA]</scope>
    <source>
        <strain evidence="3 4">DSM 40763</strain>
    </source>
</reference>
<feature type="compositionally biased region" description="Basic and acidic residues" evidence="1">
    <location>
        <begin position="75"/>
        <end position="109"/>
    </location>
</feature>
<dbReference type="AlphaFoldDB" id="A0A6C1C6I0"/>
<organism evidence="3 4">
    <name type="scientific">Streptomyces albus</name>
    <dbReference type="NCBI Taxonomy" id="1888"/>
    <lineage>
        <taxon>Bacteria</taxon>
        <taxon>Bacillati</taxon>
        <taxon>Actinomycetota</taxon>
        <taxon>Actinomycetes</taxon>
        <taxon>Kitasatosporales</taxon>
        <taxon>Streptomycetaceae</taxon>
        <taxon>Streptomyces</taxon>
    </lineage>
</organism>
<keyword evidence="2" id="KW-0812">Transmembrane</keyword>
<feature type="compositionally biased region" description="Basic and acidic residues" evidence="1">
    <location>
        <begin position="279"/>
        <end position="294"/>
    </location>
</feature>
<evidence type="ECO:0000313" key="3">
    <source>
        <dbReference type="EMBL" id="TGG80399.1"/>
    </source>
</evidence>
<name>A0A6C1C6I0_9ACTN</name>
<dbReference type="InterPro" id="IPR035992">
    <property type="entry name" value="Ricin_B-like_lectins"/>
</dbReference>
<keyword evidence="2" id="KW-1133">Transmembrane helix</keyword>
<dbReference type="PROSITE" id="PS50231">
    <property type="entry name" value="RICIN_B_LECTIN"/>
    <property type="match status" value="1"/>
</dbReference>
<dbReference type="SUPFAM" id="SSF50370">
    <property type="entry name" value="Ricin B-like lectins"/>
    <property type="match status" value="1"/>
</dbReference>
<dbReference type="RefSeq" id="WP_051705849.1">
    <property type="nucleotide sequence ID" value="NZ_CP048875.1"/>
</dbReference>
<comment type="caution">
    <text evidence="3">The sequence shown here is derived from an EMBL/GenBank/DDBJ whole genome shotgun (WGS) entry which is preliminary data.</text>
</comment>
<protein>
    <submittedName>
        <fullName evidence="3">Uncharacterized protein</fullName>
    </submittedName>
</protein>
<feature type="compositionally biased region" description="Low complexity" evidence="1">
    <location>
        <begin position="110"/>
        <end position="119"/>
    </location>
</feature>
<dbReference type="GeneID" id="75180833"/>
<proteinExistence type="predicted"/>
<dbReference type="InterPro" id="IPR000772">
    <property type="entry name" value="Ricin_B_lectin"/>
</dbReference>
<keyword evidence="2" id="KW-0472">Membrane</keyword>